<evidence type="ECO:0000313" key="1">
    <source>
        <dbReference type="Ensembl" id="ENSCCRP00015068425.1"/>
    </source>
</evidence>
<proteinExistence type="predicted"/>
<sequence length="67" mass="7410">MTGKGRGIAAFTFNIEALGHNFCALLQQIEYKTGPLKAGENEAYMRDKEELLNKLDVGTHWSSPIGK</sequence>
<dbReference type="Proteomes" id="UP000694700">
    <property type="component" value="Unplaced"/>
</dbReference>
<evidence type="ECO:0000313" key="2">
    <source>
        <dbReference type="Proteomes" id="UP000694700"/>
    </source>
</evidence>
<dbReference type="Ensembl" id="ENSCCRT00015070641.1">
    <property type="protein sequence ID" value="ENSCCRP00015068425.1"/>
    <property type="gene ID" value="ENSCCRG00015027816.1"/>
</dbReference>
<accession>A0A8C1WKQ2</accession>
<organism evidence="1 2">
    <name type="scientific">Cyprinus carpio</name>
    <name type="common">Common carp</name>
    <dbReference type="NCBI Taxonomy" id="7962"/>
    <lineage>
        <taxon>Eukaryota</taxon>
        <taxon>Metazoa</taxon>
        <taxon>Chordata</taxon>
        <taxon>Craniata</taxon>
        <taxon>Vertebrata</taxon>
        <taxon>Euteleostomi</taxon>
        <taxon>Actinopterygii</taxon>
        <taxon>Neopterygii</taxon>
        <taxon>Teleostei</taxon>
        <taxon>Ostariophysi</taxon>
        <taxon>Cypriniformes</taxon>
        <taxon>Cyprinidae</taxon>
        <taxon>Cyprininae</taxon>
        <taxon>Cyprinus</taxon>
    </lineage>
</organism>
<protein>
    <submittedName>
        <fullName evidence="1">Uncharacterized protein</fullName>
    </submittedName>
</protein>
<reference evidence="1" key="1">
    <citation type="submission" date="2025-08" db="UniProtKB">
        <authorList>
            <consortium name="Ensembl"/>
        </authorList>
    </citation>
    <scope>IDENTIFICATION</scope>
</reference>
<dbReference type="AlphaFoldDB" id="A0A8C1WKQ2"/>
<name>A0A8C1WKQ2_CYPCA</name>